<dbReference type="EMBL" id="MFBN01000044">
    <property type="protein sequence ID" value="OGD94608.1"/>
    <property type="molecule type" value="Genomic_DNA"/>
</dbReference>
<feature type="compositionally biased region" description="Polar residues" evidence="1">
    <location>
        <begin position="328"/>
        <end position="338"/>
    </location>
</feature>
<evidence type="ECO:0008006" key="5">
    <source>
        <dbReference type="Google" id="ProtNLM"/>
    </source>
</evidence>
<evidence type="ECO:0000313" key="3">
    <source>
        <dbReference type="EMBL" id="OGD94608.1"/>
    </source>
</evidence>
<dbReference type="Proteomes" id="UP000178336">
    <property type="component" value="Unassembled WGS sequence"/>
</dbReference>
<feature type="region of interest" description="Disordered" evidence="1">
    <location>
        <begin position="279"/>
        <end position="338"/>
    </location>
</feature>
<proteinExistence type="predicted"/>
<reference evidence="3 4" key="1">
    <citation type="journal article" date="2016" name="Nat. Commun.">
        <title>Thousands of microbial genomes shed light on interconnected biogeochemical processes in an aquifer system.</title>
        <authorList>
            <person name="Anantharaman K."/>
            <person name="Brown C.T."/>
            <person name="Hug L.A."/>
            <person name="Sharon I."/>
            <person name="Castelle C.J."/>
            <person name="Probst A.J."/>
            <person name="Thomas B.C."/>
            <person name="Singh A."/>
            <person name="Wilkins M.J."/>
            <person name="Karaoz U."/>
            <person name="Brodie E.L."/>
            <person name="Williams K.H."/>
            <person name="Hubbard S.S."/>
            <person name="Banfield J.F."/>
        </authorList>
    </citation>
    <scope>NUCLEOTIDE SEQUENCE [LARGE SCALE GENOMIC DNA]</scope>
</reference>
<dbReference type="STRING" id="1797724.A3A48_02950"/>
<organism evidence="3 4">
    <name type="scientific">Candidatus Curtissbacteria bacterium RIFCSPLOWO2_01_FULL_37_9</name>
    <dbReference type="NCBI Taxonomy" id="1797724"/>
    <lineage>
        <taxon>Bacteria</taxon>
        <taxon>Candidatus Curtissiibacteriota</taxon>
    </lineage>
</organism>
<sequence length="743" mass="81073">MGVGNLLSNLLKKEKIDKTCFLSLILQPDKVTAIIWAFNQEQVDILGHYTKSIGNIDNLVHQSAEAIDKAASIAQNDVSKVTYGLSQNWLEEDGKLTKDTSRLLKNLSEDLDLDAQAFIPFSAAVNHLLKIEESVTPRAVLVGLFENFCEVHLVENNSVIKSKSFKAKVNITNVKNLITQLKSPSKDLPARIVVYGSTSPDIIKKTTYEDWQDIFENEPKIDIMDSLKLSQAVASAQAADILGYEPTLLEKGKINTSKAPPISNQLGFVEGEDILLDSRSDIGNIDKPEDSSEETEPAENSPKIESETFPHTAPTADDLSPDIRYSPKTDQGTNDENQITKTAVAQRAGITEDLVSIGWLPNLLKLIGQRKFAKKMIFGLIGIVLILIVGTFVGGQFLTSAEVIIKVKSDAQENNFTAQVLADNFSEGSQKISGAELTSTQSGSQKAVATGSKKLGEKAKGPITAFNWTVTPVAFPKETVIISKNGLKFILDSDVKIASRSASIPGQSNTGVTAVEFGPSGNVSSGTDFTIQGYDELLYSARSDSAFSGGDEKQVTVVSQEDLDGLKKSLTQTLSDKAKASLMEKANGRKIHSEAIIVTVKNLRFDKKVDEEASLVNLEMEVVTSSIVYDQVNLRKYLAESLKDRVSNDLEARGEDIDILETSAKINDNILVLSGRFRAKIVPKFDLTQLKDKIAGKSVKESRSIIKENTDVGEVEVDFSPSIFLTNTLPRNKDKINIKVEAI</sequence>
<evidence type="ECO:0000313" key="4">
    <source>
        <dbReference type="Proteomes" id="UP000178336"/>
    </source>
</evidence>
<comment type="caution">
    <text evidence="3">The sequence shown here is derived from an EMBL/GenBank/DDBJ whole genome shotgun (WGS) entry which is preliminary data.</text>
</comment>
<accession>A0A1F5GRZ1</accession>
<protein>
    <recommendedName>
        <fullName evidence="5">Baseplate protein J-like domain-containing protein</fullName>
    </recommendedName>
</protein>
<dbReference type="AlphaFoldDB" id="A0A1F5GRZ1"/>
<feature type="compositionally biased region" description="Basic and acidic residues" evidence="1">
    <location>
        <begin position="279"/>
        <end position="290"/>
    </location>
</feature>
<evidence type="ECO:0000256" key="1">
    <source>
        <dbReference type="SAM" id="MobiDB-lite"/>
    </source>
</evidence>
<keyword evidence="2" id="KW-1133">Transmembrane helix</keyword>
<keyword evidence="2" id="KW-0812">Transmembrane</keyword>
<feature type="transmembrane region" description="Helical" evidence="2">
    <location>
        <begin position="377"/>
        <end position="398"/>
    </location>
</feature>
<gene>
    <name evidence="3" type="ORF">A3A48_02950</name>
</gene>
<keyword evidence="2" id="KW-0472">Membrane</keyword>
<name>A0A1F5GRZ1_9BACT</name>
<evidence type="ECO:0000256" key="2">
    <source>
        <dbReference type="SAM" id="Phobius"/>
    </source>
</evidence>